<accession>A0A5K3FNZ7</accession>
<proteinExistence type="predicted"/>
<protein>
    <submittedName>
        <fullName evidence="2">RTN4 protein</fullName>
    </submittedName>
</protein>
<name>A0A5K3FNZ7_MESCO</name>
<dbReference type="WBParaSite" id="MCU_010201-RA">
    <property type="protein sequence ID" value="MCU_010201-RA"/>
    <property type="gene ID" value="MCU_010201"/>
</dbReference>
<dbReference type="AlphaFoldDB" id="A0A5K3FNZ7"/>
<organism evidence="2">
    <name type="scientific">Mesocestoides corti</name>
    <name type="common">Flatworm</name>
    <dbReference type="NCBI Taxonomy" id="53468"/>
    <lineage>
        <taxon>Eukaryota</taxon>
        <taxon>Metazoa</taxon>
        <taxon>Spiralia</taxon>
        <taxon>Lophotrochozoa</taxon>
        <taxon>Platyhelminthes</taxon>
        <taxon>Cestoda</taxon>
        <taxon>Eucestoda</taxon>
        <taxon>Cyclophyllidea</taxon>
        <taxon>Mesocestoididae</taxon>
        <taxon>Mesocestoides</taxon>
    </lineage>
</organism>
<reference evidence="2" key="1">
    <citation type="submission" date="2019-11" db="UniProtKB">
        <authorList>
            <consortium name="WormBaseParasite"/>
        </authorList>
    </citation>
    <scope>IDENTIFICATION</scope>
</reference>
<feature type="region of interest" description="Disordered" evidence="1">
    <location>
        <begin position="1"/>
        <end position="38"/>
    </location>
</feature>
<evidence type="ECO:0000256" key="1">
    <source>
        <dbReference type="SAM" id="MobiDB-lite"/>
    </source>
</evidence>
<evidence type="ECO:0000313" key="2">
    <source>
        <dbReference type="WBParaSite" id="MCU_010201-RA"/>
    </source>
</evidence>
<sequence>LDTPRLTTAPAVSGSRVDKPKPASHLTSSFTKPTAQPQRDNCLFVKSTAAEPSSLSSLDPVSREIWSYKDPKDYIMAKMFKGISATYSAVAAAKSTTQSVFDEFKVAAAASKPKTPVVCTPEERQELELFEKVEAEIDKFGESEEPDEAALVEALSPLVEDFGRTWIRGKAVSASLEIPRQPVESPLTAAENSGPDESLAKQVMSNAASTVTLENPVTQPKDHNGDAAAAAAIQAAQSIQSIAETYVLDANDTLAAEGIPPVVIYDSVEKLLIQSHVESRGETSVMETSNTCTIPFLGTTTSQSGTPNEEEALEIFETEINDDFQAEVDSLSSDKDEFCAQDFGRGESLRNTHYFNLRARNFHNV</sequence>
<feature type="compositionally biased region" description="Polar residues" evidence="1">
    <location>
        <begin position="25"/>
        <end position="38"/>
    </location>
</feature>